<keyword evidence="1" id="KW-0732">Signal</keyword>
<evidence type="ECO:0000313" key="2">
    <source>
        <dbReference type="EMBL" id="OQD41528.1"/>
    </source>
</evidence>
<organism evidence="2 3">
    <name type="scientific">Croceivirga radicis</name>
    <dbReference type="NCBI Taxonomy" id="1929488"/>
    <lineage>
        <taxon>Bacteria</taxon>
        <taxon>Pseudomonadati</taxon>
        <taxon>Bacteroidota</taxon>
        <taxon>Flavobacteriia</taxon>
        <taxon>Flavobacteriales</taxon>
        <taxon>Flavobacteriaceae</taxon>
        <taxon>Croceivirga</taxon>
    </lineage>
</organism>
<dbReference type="OrthoDB" id="9808953at2"/>
<dbReference type="EMBL" id="MTBC01000014">
    <property type="protein sequence ID" value="OQD41528.1"/>
    <property type="molecule type" value="Genomic_DNA"/>
</dbReference>
<gene>
    <name evidence="2" type="ORF">BUL40_15535</name>
</gene>
<dbReference type="AlphaFoldDB" id="A0A1V6LMZ0"/>
<name>A0A1V6LMZ0_9FLAO</name>
<sequence>MKIPFVATAVLCLTAFGLQAQVKIGNNPQNLDNASVLELESTSRALVITRVTTAQMNVIFPLKGALIYNTDEDCVFHYDGNQWQNLCNEENTTNVSLELVDSELILTDSDGNTVTVSLAGGINQSFSADAIENFNETITITQTGDNYNFEVKEITGDQIVDGTVNGVDLQNGSVTQIKLAPNSVGVLQMQDNAITDNEIDYNEVTLLDFDNDAGYITNANIISPDANNALSNSNGAFYDDTSLNDAITTNENAINTNTGNISTNTADIGANTAAITTNSTAVSNLQADVNQNEADADAAIAAVQADVDQNEADADAAIALKEDAANKSDNIALGTSNVLFPTQNAVKTYVDNVAGGVNTDEQQIDLFDINANQLRLSLDNDGEAPQTVDLTPYLDDQNAAEVSVNPTTDLTSTNVQAALEELQGDINGLTAAGGADGNDFTTGGTVTGENLTLTIPNQTNPIIDLSTFALDSDLTTAIAAINEVPDDTGSTSGDVLTTNGSGVYSWQTIAAGADGNDFISAGSLNVENLELTGSGAAGATINLSAFALDSDLTSAIAAIDQVPDDTGSANGDVLITDGSGGYSWQTLVSGGTTEEADGVTITGMGTNADPFTIGSITNTNISNTNGTNGQYLRIDPGTGNVIWDNLPTGTGGAVTSDGTTVTGDGVATALSVGTITDANITDVAYGKITGFPADLADGDNDTQYTAGTGLILTGTEFAVDGSTILADWSNIQNIPINLDLDSTDDFDGTWT</sequence>
<feature type="chain" id="PRO_5013161659" evidence="1">
    <location>
        <begin position="21"/>
        <end position="751"/>
    </location>
</feature>
<dbReference type="Proteomes" id="UP000191680">
    <property type="component" value="Unassembled WGS sequence"/>
</dbReference>
<evidence type="ECO:0000313" key="3">
    <source>
        <dbReference type="Proteomes" id="UP000191680"/>
    </source>
</evidence>
<evidence type="ECO:0000256" key="1">
    <source>
        <dbReference type="SAM" id="SignalP"/>
    </source>
</evidence>
<feature type="signal peptide" evidence="1">
    <location>
        <begin position="1"/>
        <end position="20"/>
    </location>
</feature>
<reference evidence="2 3" key="1">
    <citation type="submission" date="2016-12" db="EMBL/GenBank/DDBJ databases">
        <authorList>
            <person name="Song W.-J."/>
            <person name="Kurnit D.M."/>
        </authorList>
    </citation>
    <scope>NUCLEOTIDE SEQUENCE [LARGE SCALE GENOMIC DNA]</scope>
    <source>
        <strain evidence="2 3">HSG9</strain>
    </source>
</reference>
<comment type="caution">
    <text evidence="2">The sequence shown here is derived from an EMBL/GenBank/DDBJ whole genome shotgun (WGS) entry which is preliminary data.</text>
</comment>
<dbReference type="RefSeq" id="WP_080319978.1">
    <property type="nucleotide sequence ID" value="NZ_MTBC01000014.1"/>
</dbReference>
<keyword evidence="3" id="KW-1185">Reference proteome</keyword>
<proteinExistence type="predicted"/>
<accession>A0A1V6LMZ0</accession>
<protein>
    <submittedName>
        <fullName evidence="2">Uncharacterized protein</fullName>
    </submittedName>
</protein>